<dbReference type="EMBL" id="NIGF01000001">
    <property type="protein sequence ID" value="PQV65451.1"/>
    <property type="molecule type" value="Genomic_DNA"/>
</dbReference>
<evidence type="ECO:0000313" key="5">
    <source>
        <dbReference type="Proteomes" id="UP000237684"/>
    </source>
</evidence>
<reference evidence="4 5" key="1">
    <citation type="journal article" date="2018" name="Syst. Appl. Microbiol.">
        <title>Abditibacterium utsteinense sp. nov., the first cultivated member of candidate phylum FBP, isolated from ice-free Antarctic soil samples.</title>
        <authorList>
            <person name="Tahon G."/>
            <person name="Tytgat B."/>
            <person name="Lebbe L."/>
            <person name="Carlier A."/>
            <person name="Willems A."/>
        </authorList>
    </citation>
    <scope>NUCLEOTIDE SEQUENCE [LARGE SCALE GENOMIC DNA]</scope>
    <source>
        <strain evidence="4 5">LMG 29911</strain>
    </source>
</reference>
<gene>
    <name evidence="4" type="ORF">B1R32_101193</name>
</gene>
<dbReference type="Proteomes" id="UP000237684">
    <property type="component" value="Unassembled WGS sequence"/>
</dbReference>
<dbReference type="AlphaFoldDB" id="A0A2S8SXB9"/>
<feature type="region of interest" description="Disordered" evidence="1">
    <location>
        <begin position="349"/>
        <end position="368"/>
    </location>
</feature>
<comment type="caution">
    <text evidence="4">The sequence shown here is derived from an EMBL/GenBank/DDBJ whole genome shotgun (WGS) entry which is preliminary data.</text>
</comment>
<organism evidence="4 5">
    <name type="scientific">Abditibacterium utsteinense</name>
    <dbReference type="NCBI Taxonomy" id="1960156"/>
    <lineage>
        <taxon>Bacteria</taxon>
        <taxon>Pseudomonadati</taxon>
        <taxon>Abditibacteriota</taxon>
        <taxon>Abditibacteriia</taxon>
        <taxon>Abditibacteriales</taxon>
        <taxon>Abditibacteriaceae</taxon>
        <taxon>Abditibacterium</taxon>
    </lineage>
</organism>
<evidence type="ECO:0000259" key="3">
    <source>
        <dbReference type="Pfam" id="PF13400"/>
    </source>
</evidence>
<dbReference type="RefSeq" id="WP_105482186.1">
    <property type="nucleotide sequence ID" value="NZ_NIGF01000001.1"/>
</dbReference>
<dbReference type="OrthoDB" id="5187898at2"/>
<accession>A0A2S8SXB9</accession>
<dbReference type="Pfam" id="PF13400">
    <property type="entry name" value="Tad"/>
    <property type="match status" value="1"/>
</dbReference>
<feature type="transmembrane region" description="Helical" evidence="2">
    <location>
        <begin position="20"/>
        <end position="43"/>
    </location>
</feature>
<evidence type="ECO:0000256" key="2">
    <source>
        <dbReference type="SAM" id="Phobius"/>
    </source>
</evidence>
<protein>
    <submittedName>
        <fullName evidence="4">Flp pilus assembly protein TadG</fullName>
    </submittedName>
</protein>
<name>A0A2S8SXB9_9BACT</name>
<keyword evidence="2" id="KW-0472">Membrane</keyword>
<proteinExistence type="predicted"/>
<feature type="domain" description="Putative Flp pilus-assembly TadG-like N-terminal" evidence="3">
    <location>
        <begin position="19"/>
        <end position="63"/>
    </location>
</feature>
<keyword evidence="2" id="KW-1133">Transmembrane helix</keyword>
<dbReference type="InterPro" id="IPR028087">
    <property type="entry name" value="Tad_N"/>
</dbReference>
<evidence type="ECO:0000313" key="4">
    <source>
        <dbReference type="EMBL" id="PQV65451.1"/>
    </source>
</evidence>
<sequence length="518" mass="56172">MRYNSFSRRFPVRRRGISMVLFVLSLPVIIGMTGLVVDLTNLYTRRAYAQRAADAAALAGAMASGPAISDAAIVQESKEYGLSNGYSATQVNVDPRFGGVAGKVQVTVSRAERVFFIPIMELLLGNDPLASRTVAATAIAQKFGNVRLPMGGNYGTTTGASNPSAFGPYAKHSYGDPYSVYFHDDGTLNDGTEANLKKNYGVGWDSTSHYNPDGFTYTMTVNQAYINDLQNKGVLRVELYDPDGFDSKDGDSLDEIHTDYTEKAYNGVSRGAAETTTRYTIEKKNLDGSFSEVVKPVEYGNDSSVDAATLKAAGKNPWITPEGFKIDLNQSGPGEYRIRVKTIDGSSENGYNLRAGPDYPDPPVQPRTKDEWNALESKWNQDYGDKGGTNPTNIKVPILADEHLQMNFTRTAPVKVRLGAVPATAAGQQLTVTKFDTDVGSKDIQYSFDSGDGSSPQKVTDPTFLTPTNDFWSQDKVTVPTGFKGGYLYAEYNAGQNDTSSWAMSVPGGDTGTVRLIK</sequence>
<keyword evidence="5" id="KW-1185">Reference proteome</keyword>
<dbReference type="InParanoid" id="A0A2S8SXB9"/>
<evidence type="ECO:0000256" key="1">
    <source>
        <dbReference type="SAM" id="MobiDB-lite"/>
    </source>
</evidence>
<keyword evidence="2" id="KW-0812">Transmembrane</keyword>